<keyword evidence="2" id="KW-1185">Reference proteome</keyword>
<evidence type="ECO:0000313" key="1">
    <source>
        <dbReference type="EMBL" id="MBB3876994.1"/>
    </source>
</evidence>
<dbReference type="InterPro" id="IPR001646">
    <property type="entry name" value="5peptide_repeat"/>
</dbReference>
<reference evidence="1 2" key="1">
    <citation type="submission" date="2020-08" db="EMBL/GenBank/DDBJ databases">
        <title>Genomic Encyclopedia of Type Strains, Phase IV (KMG-IV): sequencing the most valuable type-strain genomes for metagenomic binning, comparative biology and taxonomic classification.</title>
        <authorList>
            <person name="Goeker M."/>
        </authorList>
    </citation>
    <scope>NUCLEOTIDE SEQUENCE [LARGE SCALE GENOMIC DNA]</scope>
    <source>
        <strain evidence="1 2">DSM 15581</strain>
    </source>
</reference>
<proteinExistence type="predicted"/>
<evidence type="ECO:0000313" key="2">
    <source>
        <dbReference type="Proteomes" id="UP000528945"/>
    </source>
</evidence>
<evidence type="ECO:0008006" key="3">
    <source>
        <dbReference type="Google" id="ProtNLM"/>
    </source>
</evidence>
<sequence length="491" mass="54016">MMSSDEIRGTLHKLLEADGLPFDHLVEIARLKPKRDFIDADLSGVDFAGSDLTGYDFTGANLTGASFAGAIIDGARFTRANATDVVWPEGWDGRRLGLSPLLYALSPSQTMLVDQLLEDLEYSPERRAIAVVPTGAGVSAMLAQILRQVEEEGRFRSALVLTETKAERDQLTSLLQQSGFAAPFGDKPLEKGAIPLPGEIWVETFGNLRRWLQDVEQDHRRKAADLGCSHVVLMSVPHRRRKDIVTLSHQPTSPAMLAFTQPLVDKIDEQGMLLGERMREVFPRPATMFPVYRAVEEGLLVPAVVTIFDGPARSLRRIFGENVTLVAQNAQSIAYDFMLAVDALSTDAPALLLAPDRSTSELLTNALDEAIHFRGSREWPRSAIAVNGRNKRLEPSERDAVKGRIIVTTPSTLDGMHIGDVGIVGLASRLPGRLVTKVLFGPPRSERRRVVDYTGVTLTESLRQLHGVVEMRGVFDEGVSVEPAHRYTRAD</sequence>
<dbReference type="Gene3D" id="2.160.20.80">
    <property type="entry name" value="E3 ubiquitin-protein ligase SopA"/>
    <property type="match status" value="1"/>
</dbReference>
<comment type="caution">
    <text evidence="1">The sequence shown here is derived from an EMBL/GenBank/DDBJ whole genome shotgun (WGS) entry which is preliminary data.</text>
</comment>
<name>A0AAW3TYF6_9SPHN</name>
<dbReference type="RefSeq" id="WP_147036665.1">
    <property type="nucleotide sequence ID" value="NZ_JACIDB010000010.1"/>
</dbReference>
<protein>
    <recommendedName>
        <fullName evidence="3">Pentapeptide repeat-containing protein</fullName>
    </recommendedName>
</protein>
<dbReference type="AlphaFoldDB" id="A0AAW3TYF6"/>
<organism evidence="1 2">
    <name type="scientific">Sphingomonas aquatilis</name>
    <dbReference type="NCBI Taxonomy" id="93063"/>
    <lineage>
        <taxon>Bacteria</taxon>
        <taxon>Pseudomonadati</taxon>
        <taxon>Pseudomonadota</taxon>
        <taxon>Alphaproteobacteria</taxon>
        <taxon>Sphingomonadales</taxon>
        <taxon>Sphingomonadaceae</taxon>
        <taxon>Sphingomonas</taxon>
    </lineage>
</organism>
<gene>
    <name evidence="1" type="ORF">GGR47_003262</name>
</gene>
<dbReference type="EMBL" id="JACIDB010000010">
    <property type="protein sequence ID" value="MBB3876994.1"/>
    <property type="molecule type" value="Genomic_DNA"/>
</dbReference>
<dbReference type="SUPFAM" id="SSF141571">
    <property type="entry name" value="Pentapeptide repeat-like"/>
    <property type="match status" value="1"/>
</dbReference>
<dbReference type="Proteomes" id="UP000528945">
    <property type="component" value="Unassembled WGS sequence"/>
</dbReference>
<dbReference type="Pfam" id="PF00805">
    <property type="entry name" value="Pentapeptide"/>
    <property type="match status" value="1"/>
</dbReference>
<accession>A0AAW3TYF6</accession>